<name>A0A919XTU0_9BACL</name>
<keyword evidence="2 6" id="KW-1003">Cell membrane</keyword>
<dbReference type="PANTHER" id="PTHR46795">
    <property type="entry name" value="ABC TRANSPORTER PERMEASE-RELATED-RELATED"/>
    <property type="match status" value="1"/>
</dbReference>
<feature type="domain" description="ABC3 transporter permease C-terminal" evidence="7">
    <location>
        <begin position="60"/>
        <end position="176"/>
    </location>
</feature>
<feature type="transmembrane region" description="Helical" evidence="6">
    <location>
        <begin position="151"/>
        <end position="174"/>
    </location>
</feature>
<feature type="transmembrane region" description="Helical" evidence="6">
    <location>
        <begin position="524"/>
        <end position="547"/>
    </location>
</feature>
<comment type="subcellular location">
    <subcellularLocation>
        <location evidence="1 6">Cell membrane</location>
        <topology evidence="1 6">Multi-pass membrane protein</topology>
    </subcellularLocation>
</comment>
<dbReference type="EMBL" id="BORR01000007">
    <property type="protein sequence ID" value="GIO37463.1"/>
    <property type="molecule type" value="Genomic_DNA"/>
</dbReference>
<evidence type="ECO:0000256" key="3">
    <source>
        <dbReference type="ARBA" id="ARBA00022692"/>
    </source>
</evidence>
<feature type="transmembrane region" description="Helical" evidence="6">
    <location>
        <begin position="100"/>
        <end position="131"/>
    </location>
</feature>
<keyword evidence="4 6" id="KW-1133">Transmembrane helix</keyword>
<dbReference type="InterPro" id="IPR052536">
    <property type="entry name" value="ABC-4_Integral_Memb_Prot"/>
</dbReference>
<keyword evidence="6" id="KW-0813">Transport</keyword>
<feature type="transmembrane region" description="Helical" evidence="6">
    <location>
        <begin position="612"/>
        <end position="635"/>
    </location>
</feature>
<proteinExistence type="inferred from homology"/>
<feature type="transmembrane region" description="Helical" evidence="6">
    <location>
        <begin position="195"/>
        <end position="214"/>
    </location>
</feature>
<evidence type="ECO:0000256" key="4">
    <source>
        <dbReference type="ARBA" id="ARBA00022989"/>
    </source>
</evidence>
<dbReference type="InterPro" id="IPR027022">
    <property type="entry name" value="ABC_permease_BceB-typ"/>
</dbReference>
<dbReference type="PANTHER" id="PTHR46795:SF1">
    <property type="entry name" value="ABC TRANSPORTER PERMEASE PROTEIN"/>
    <property type="match status" value="1"/>
</dbReference>
<accession>A0A919XTU0</accession>
<dbReference type="GO" id="GO:0055085">
    <property type="term" value="P:transmembrane transport"/>
    <property type="evidence" value="ECO:0007669"/>
    <property type="project" value="UniProtKB-UniRule"/>
</dbReference>
<dbReference type="GO" id="GO:0005886">
    <property type="term" value="C:plasma membrane"/>
    <property type="evidence" value="ECO:0007669"/>
    <property type="project" value="UniProtKB-SubCell"/>
</dbReference>
<dbReference type="AlphaFoldDB" id="A0A919XTU0"/>
<organism evidence="8 9">
    <name type="scientific">Paenibacillus antibioticophila</name>
    <dbReference type="NCBI Taxonomy" id="1274374"/>
    <lineage>
        <taxon>Bacteria</taxon>
        <taxon>Bacillati</taxon>
        <taxon>Bacillota</taxon>
        <taxon>Bacilli</taxon>
        <taxon>Bacillales</taxon>
        <taxon>Paenibacillaceae</taxon>
        <taxon>Paenibacillus</taxon>
    </lineage>
</organism>
<evidence type="ECO:0000259" key="7">
    <source>
        <dbReference type="Pfam" id="PF02687"/>
    </source>
</evidence>
<dbReference type="PIRSF" id="PIRSF018968">
    <property type="entry name" value="ABC_permease_BceB"/>
    <property type="match status" value="1"/>
</dbReference>
<dbReference type="RefSeq" id="WP_212939725.1">
    <property type="nucleotide sequence ID" value="NZ_BORR01000007.1"/>
</dbReference>
<keyword evidence="9" id="KW-1185">Reference proteome</keyword>
<gene>
    <name evidence="8" type="ORF">J41TS12_23240</name>
</gene>
<dbReference type="Proteomes" id="UP000681162">
    <property type="component" value="Unassembled WGS sequence"/>
</dbReference>
<comment type="caution">
    <text evidence="8">The sequence shown here is derived from an EMBL/GenBank/DDBJ whole genome shotgun (WGS) entry which is preliminary data.</text>
</comment>
<keyword evidence="3 6" id="KW-0812">Transmembrane</keyword>
<reference evidence="8 9" key="1">
    <citation type="submission" date="2021-03" db="EMBL/GenBank/DDBJ databases">
        <title>Antimicrobial resistance genes in bacteria isolated from Japanese honey, and their potential for conferring macrolide and lincosamide resistance in the American foulbrood pathogen Paenibacillus larvae.</title>
        <authorList>
            <person name="Okamoto M."/>
            <person name="Kumagai M."/>
            <person name="Kanamori H."/>
            <person name="Takamatsu D."/>
        </authorList>
    </citation>
    <scope>NUCLEOTIDE SEQUENCE [LARGE SCALE GENOMIC DNA]</scope>
    <source>
        <strain evidence="8 9">J41TS12</strain>
    </source>
</reference>
<feature type="transmembrane region" description="Helical" evidence="6">
    <location>
        <begin position="581"/>
        <end position="600"/>
    </location>
</feature>
<comment type="similarity">
    <text evidence="6">Belongs to the ABC-4 integral membrane protein family.</text>
</comment>
<evidence type="ECO:0000256" key="2">
    <source>
        <dbReference type="ARBA" id="ARBA00022475"/>
    </source>
</evidence>
<evidence type="ECO:0000313" key="9">
    <source>
        <dbReference type="Proteomes" id="UP000681162"/>
    </source>
</evidence>
<sequence>MTFPQFAFNNVRRNLRAYTAYLLSSAFMVMIFFTYAVFIYHPEIQRAPMGKMTLICMQAAAYVVFIFAIFFVLYSISAFLKSRNKEFGILMMLGARTGQINGLIFLENMIIGTVSIVSGVTGGLLLSKLFLLFSTKMIGLNELAFYWPVKAMVLTAGCFAALFIAISLFTLLFIRKNRVLELMMGTSRPKREPKASIWLSVFGVILLSIGFVVLGKDTLSPKVLMIAAFSGIFGTYLFYSQLSVLLIRMLKRNRKRVWRGTNLLWISEISYKLKDHARMLFLVTVVTSIACISAGFVLAVDQDNKQQFLNNKFAFRYDVYLPEPIDAELAAIEQPLQEAGIAFERYRIDSILAGLQNYAHDPTTGSDVEFVRVSQFNELAILLELPPLENLPKQTAVAVYPDAKRLPRPLKFEGTESSITIVREISMPQLGGVSDAGVMLIVEDAFFNQLTADLHSRPTYFYSVPSWAQLPSRQDEQSEIGTKLYTWNQKQMDKTRGSVEGCPNCANFLTVRSSKYWSTKDTTAVLSFIGVFITLIFSISTASFLYFKLYTELSADSRTYHALSKIGLSSSEMSAAATKQIAFIFFIPIPVSTVQTLAVLKSVMGYMRISYVYVYTATFTVVLAFLVAQTVYFVIARSRYVKALQRTMV</sequence>
<evidence type="ECO:0000313" key="8">
    <source>
        <dbReference type="EMBL" id="GIO37463.1"/>
    </source>
</evidence>
<feature type="transmembrane region" description="Helical" evidence="6">
    <location>
        <begin position="60"/>
        <end position="80"/>
    </location>
</feature>
<feature type="transmembrane region" description="Helical" evidence="6">
    <location>
        <begin position="20"/>
        <end position="40"/>
    </location>
</feature>
<feature type="transmembrane region" description="Helical" evidence="6">
    <location>
        <begin position="279"/>
        <end position="300"/>
    </location>
</feature>
<dbReference type="Pfam" id="PF02687">
    <property type="entry name" value="FtsX"/>
    <property type="match status" value="1"/>
</dbReference>
<evidence type="ECO:0000256" key="1">
    <source>
        <dbReference type="ARBA" id="ARBA00004651"/>
    </source>
</evidence>
<feature type="transmembrane region" description="Helical" evidence="6">
    <location>
        <begin position="226"/>
        <end position="247"/>
    </location>
</feature>
<dbReference type="InterPro" id="IPR003838">
    <property type="entry name" value="ABC3_permease_C"/>
</dbReference>
<evidence type="ECO:0000256" key="6">
    <source>
        <dbReference type="PIRNR" id="PIRNR018968"/>
    </source>
</evidence>
<protein>
    <submittedName>
        <fullName evidence="8">ABC transporter permease</fullName>
    </submittedName>
</protein>
<keyword evidence="5 6" id="KW-0472">Membrane</keyword>
<evidence type="ECO:0000256" key="5">
    <source>
        <dbReference type="ARBA" id="ARBA00023136"/>
    </source>
</evidence>